<dbReference type="Pfam" id="PF19047">
    <property type="entry name" value="HOOK_N"/>
    <property type="match status" value="1"/>
</dbReference>
<feature type="compositionally biased region" description="Polar residues" evidence="5">
    <location>
        <begin position="493"/>
        <end position="503"/>
    </location>
</feature>
<evidence type="ECO:0000256" key="2">
    <source>
        <dbReference type="ARBA" id="ARBA00022490"/>
    </source>
</evidence>
<organism evidence="7 8">
    <name type="scientific">Ramazzottius varieornatus</name>
    <name type="common">Water bear</name>
    <name type="synonym">Tardigrade</name>
    <dbReference type="NCBI Taxonomy" id="947166"/>
    <lineage>
        <taxon>Eukaryota</taxon>
        <taxon>Metazoa</taxon>
        <taxon>Ecdysozoa</taxon>
        <taxon>Tardigrada</taxon>
        <taxon>Eutardigrada</taxon>
        <taxon>Parachela</taxon>
        <taxon>Hypsibioidea</taxon>
        <taxon>Ramazzottiidae</taxon>
        <taxon>Ramazzottius</taxon>
    </lineage>
</organism>
<evidence type="ECO:0000256" key="4">
    <source>
        <dbReference type="SAM" id="Coils"/>
    </source>
</evidence>
<feature type="compositionally biased region" description="Polar residues" evidence="5">
    <location>
        <begin position="1403"/>
        <end position="1425"/>
    </location>
</feature>
<proteinExistence type="predicted"/>
<comment type="caution">
    <text evidence="7">The sequence shown here is derived from an EMBL/GenBank/DDBJ whole genome shotgun (WGS) entry which is preliminary data.</text>
</comment>
<evidence type="ECO:0000256" key="3">
    <source>
        <dbReference type="ARBA" id="ARBA00023054"/>
    </source>
</evidence>
<evidence type="ECO:0000259" key="6">
    <source>
        <dbReference type="Pfam" id="PF19047"/>
    </source>
</evidence>
<feature type="region of interest" description="Disordered" evidence="5">
    <location>
        <begin position="493"/>
        <end position="516"/>
    </location>
</feature>
<feature type="compositionally biased region" description="Low complexity" evidence="5">
    <location>
        <begin position="1178"/>
        <end position="1191"/>
    </location>
</feature>
<feature type="compositionally biased region" description="Low complexity" evidence="5">
    <location>
        <begin position="1204"/>
        <end position="1243"/>
    </location>
</feature>
<dbReference type="EMBL" id="BDGG01000004">
    <property type="protein sequence ID" value="GAU98248.1"/>
    <property type="molecule type" value="Genomic_DNA"/>
</dbReference>
<feature type="region of interest" description="Disordered" evidence="5">
    <location>
        <begin position="1351"/>
        <end position="1441"/>
    </location>
</feature>
<feature type="compositionally biased region" description="Polar residues" evidence="5">
    <location>
        <begin position="1351"/>
        <end position="1369"/>
    </location>
</feature>
<evidence type="ECO:0000256" key="5">
    <source>
        <dbReference type="SAM" id="MobiDB-lite"/>
    </source>
</evidence>
<comment type="subcellular location">
    <subcellularLocation>
        <location evidence="1">Cytoplasm</location>
    </subcellularLocation>
</comment>
<gene>
    <name evidence="7" type="primary">RvY_09422-1</name>
    <name evidence="7" type="synonym">RvY_09422.1</name>
    <name evidence="7" type="ORF">RvY_09422</name>
</gene>
<accession>A0A1D1VID8</accession>
<keyword evidence="3 4" id="KW-0175">Coiled coil</keyword>
<dbReference type="GO" id="GO:0031122">
    <property type="term" value="P:cytoplasmic microtubule organization"/>
    <property type="evidence" value="ECO:0007669"/>
    <property type="project" value="TreeGrafter"/>
</dbReference>
<reference evidence="7 8" key="1">
    <citation type="journal article" date="2016" name="Nat. Commun.">
        <title>Extremotolerant tardigrade genome and improved radiotolerance of human cultured cells by tardigrade-unique protein.</title>
        <authorList>
            <person name="Hashimoto T."/>
            <person name="Horikawa D.D."/>
            <person name="Saito Y."/>
            <person name="Kuwahara H."/>
            <person name="Kozuka-Hata H."/>
            <person name="Shin-I T."/>
            <person name="Minakuchi Y."/>
            <person name="Ohishi K."/>
            <person name="Motoyama A."/>
            <person name="Aizu T."/>
            <person name="Enomoto A."/>
            <person name="Kondo K."/>
            <person name="Tanaka S."/>
            <person name="Hara Y."/>
            <person name="Koshikawa S."/>
            <person name="Sagara H."/>
            <person name="Miura T."/>
            <person name="Yokobori S."/>
            <person name="Miyagawa K."/>
            <person name="Suzuki Y."/>
            <person name="Kubo T."/>
            <person name="Oyama M."/>
            <person name="Kohara Y."/>
            <person name="Fujiyama A."/>
            <person name="Arakawa K."/>
            <person name="Katayama T."/>
            <person name="Toyoda A."/>
            <person name="Kunieda T."/>
        </authorList>
    </citation>
    <scope>NUCLEOTIDE SEQUENCE [LARGE SCALE GENOMIC DNA]</scope>
    <source>
        <strain evidence="7 8">YOKOZUNA-1</strain>
    </source>
</reference>
<feature type="coiled-coil region" evidence="4">
    <location>
        <begin position="1079"/>
        <end position="1135"/>
    </location>
</feature>
<name>A0A1D1VID8_RAMVA</name>
<dbReference type="SUPFAM" id="SSF116907">
    <property type="entry name" value="Hook domain"/>
    <property type="match status" value="1"/>
</dbReference>
<dbReference type="Gene3D" id="1.10.418.10">
    <property type="entry name" value="Calponin-like domain"/>
    <property type="match status" value="1"/>
</dbReference>
<feature type="coiled-coil region" evidence="4">
    <location>
        <begin position="580"/>
        <end position="680"/>
    </location>
</feature>
<dbReference type="GO" id="GO:0030705">
    <property type="term" value="P:cytoskeleton-dependent intracellular transport"/>
    <property type="evidence" value="ECO:0007669"/>
    <property type="project" value="InterPro"/>
</dbReference>
<dbReference type="PANTHER" id="PTHR18947">
    <property type="entry name" value="HOOK PROTEINS"/>
    <property type="match status" value="1"/>
</dbReference>
<feature type="coiled-coil region" evidence="4">
    <location>
        <begin position="835"/>
        <end position="925"/>
    </location>
</feature>
<dbReference type="Gene3D" id="1.10.287.1490">
    <property type="match status" value="1"/>
</dbReference>
<feature type="coiled-coil region" evidence="4">
    <location>
        <begin position="328"/>
        <end position="369"/>
    </location>
</feature>
<feature type="region of interest" description="Disordered" evidence="5">
    <location>
        <begin position="1163"/>
        <end position="1283"/>
    </location>
</feature>
<dbReference type="GO" id="GO:0008017">
    <property type="term" value="F:microtubule binding"/>
    <property type="evidence" value="ECO:0007669"/>
    <property type="project" value="TreeGrafter"/>
</dbReference>
<dbReference type="PANTHER" id="PTHR18947:SF28">
    <property type="entry name" value="GIRDIN, ISOFORM A"/>
    <property type="match status" value="1"/>
</dbReference>
<dbReference type="Proteomes" id="UP000186922">
    <property type="component" value="Unassembled WGS sequence"/>
</dbReference>
<evidence type="ECO:0000313" key="7">
    <source>
        <dbReference type="EMBL" id="GAU98248.1"/>
    </source>
</evidence>
<protein>
    <recommendedName>
        <fullName evidence="6">HOOK N-terminal domain-containing protein</fullName>
    </recommendedName>
</protein>
<dbReference type="GO" id="GO:0005737">
    <property type="term" value="C:cytoplasm"/>
    <property type="evidence" value="ECO:0007669"/>
    <property type="project" value="UniProtKB-SubCell"/>
</dbReference>
<dbReference type="InterPro" id="IPR043936">
    <property type="entry name" value="HOOK_N"/>
</dbReference>
<dbReference type="CDD" id="cd22223">
    <property type="entry name" value="HkD_HkRP"/>
    <property type="match status" value="1"/>
</dbReference>
<feature type="compositionally biased region" description="Polar residues" evidence="5">
    <location>
        <begin position="1273"/>
        <end position="1283"/>
    </location>
</feature>
<dbReference type="OrthoDB" id="10069300at2759"/>
<feature type="coiled-coil region" evidence="4">
    <location>
        <begin position="270"/>
        <end position="297"/>
    </location>
</feature>
<evidence type="ECO:0000313" key="8">
    <source>
        <dbReference type="Proteomes" id="UP000186922"/>
    </source>
</evidence>
<feature type="coiled-coil region" evidence="4">
    <location>
        <begin position="961"/>
        <end position="1025"/>
    </location>
</feature>
<dbReference type="GO" id="GO:0051959">
    <property type="term" value="F:dynein light intermediate chain binding"/>
    <property type="evidence" value="ECO:0007669"/>
    <property type="project" value="TreeGrafter"/>
</dbReference>
<keyword evidence="8" id="KW-1185">Reference proteome</keyword>
<dbReference type="GO" id="GO:0005813">
    <property type="term" value="C:centrosome"/>
    <property type="evidence" value="ECO:0007669"/>
    <property type="project" value="TreeGrafter"/>
</dbReference>
<feature type="domain" description="HOOK N-terminal" evidence="6">
    <location>
        <begin position="49"/>
        <end position="171"/>
    </location>
</feature>
<keyword evidence="2" id="KW-0963">Cytoplasm</keyword>
<evidence type="ECO:0000256" key="1">
    <source>
        <dbReference type="ARBA" id="ARBA00004496"/>
    </source>
</evidence>
<sequence length="1484" mass="168119">MSSLWPVEPSGDFCIQQFRKSSLVKWALIFANQDADRDPESQGNICSVEFLRDILREIVSQARLPQISESDSTVAWHEDPVLQRLSVLEWIVTNLRTYFMDVLGQIMIMRCPDILFMSQFPDADHSAKEMRKLLLLILGFAVQSGRKEQIIERIQSMEEDAQKDIVECIKEVTDNPELVELTDHNVVDGEEPGLLRITRQHVKSLLRDRETLIKLALSLWREKREVQHQTLNDLHKRGGLTSSHHSVEIADHKSQIRKITQELYDVGEELKDCKEELKTAYSALDVLKNENTELNKERGLVKVYRDELDVLYEKEKHSFKLEAELSRCRGQLVELEYHKNRIEELEQNLQLLNDTKNLLEAQLESVRKRTELIPQLEKDLSLVRSNLQDALLDNNVQGDQLKDLEIKNAQLSLELQRFQRRSDADGAVDGEEHDNLQTGLSLSDQLQESLLSKVLRLEGENEKLTAALKAGDYYNAACRHCSEKDSAVSTLHTEDAFSSSSSAETDRDRHLEDNSDHASHEFLNYIPDKLSTQPRSSEDSDMQYLKEQNAYLKAEVAALRGTVQQYEKLEVKLAESRHSEVLAKRQLYEAEERIRDLKEQERLAESEKLKVSKLQDEVQCLRTEKDIQETKNQALQEEHRNNDQELKRLNRVCQNKELALVELQKTLDEVEVSLLAAHEKAQQSSITAEKVAALEAQQSLWTQEVELSSSNIAELEDQLSKQKQLSTKDRQCLDQVVKFLSQTGVVFPDNFERLEGAEKGAALNDILSEVVARSEQQALAMSHDVIRSELEILRKEHELLKKSHEQDVLRVRGNPPGPSSISIEATCTSAELEKVRTLETEVDSLKRKLSETTSLLSSARSQEERLASAKRTLQTDCSHLESQNASLRAEVRSFQSQNSDLKSRLKSQEKKTESLIKAIEKSQEAHSSVIADHEMLQKFHAELNEDYEKLVKEFGVTKSNNKKLTLDLDIARQEVAKAERDAAERPRRDSDRVRLERLQRLEKEYESLQTENEVLRKNNRKLGDSYRVLTETTQTQVTEINQLKLEKIEYEGMVYDCKNQVQNKEIEADKHTEILLGIIAALEDDKRSIAAAMERLISQYDEIFTLSWREMQSERKELQDKLQALNTQKELLIQKLYDTFKSTEARRRSMGFLKRVRRAAEELVGRSRSRSRTRGAISPSDSMADSSSVESNGGSEQKRNPVHSKSLYSLKSSKNLTRDSLPSSYSSDDLRKQSSSASSACISPTEMSTSGRPLDSTDGRTPSVTPQDGAKCLSTSSDMSSSFHRVGSRRGVYEPSHYATVVVHHKAINSSTPPTAQPVMTTKSDKKNCCTSYGGYHDCSMLNHARLSTTSALTNNSPTPSILRNSATDSSDKRVVKAQPHSLVNGTSSPGLDELNKRAIRTPTVSRMSSVSDTNRDQLTPTRSMPTPVDQHVSSSPSQQGSMVYAARRYLTPTGNSVSSPLNASSPLKTIDGNAEAWFEYGCV</sequence>
<feature type="compositionally biased region" description="Polar residues" evidence="5">
    <location>
        <begin position="1432"/>
        <end position="1441"/>
    </location>
</feature>
<dbReference type="InterPro" id="IPR036872">
    <property type="entry name" value="CH_dom_sf"/>
</dbReference>
<feature type="compositionally biased region" description="Basic and acidic residues" evidence="5">
    <location>
        <begin position="504"/>
        <end position="516"/>
    </location>
</feature>
<dbReference type="STRING" id="947166.A0A1D1VID8"/>